<feature type="transmembrane region" description="Helical" evidence="7">
    <location>
        <begin position="32"/>
        <end position="53"/>
    </location>
</feature>
<keyword evidence="5" id="KW-0413">Isomerase</keyword>
<feature type="compositionally biased region" description="Low complexity" evidence="6">
    <location>
        <begin position="184"/>
        <end position="201"/>
    </location>
</feature>
<comment type="catalytic activity">
    <reaction evidence="1">
        <text>[protein]-peptidylproline (omega=180) = [protein]-peptidylproline (omega=0)</text>
        <dbReference type="Rhea" id="RHEA:16237"/>
        <dbReference type="Rhea" id="RHEA-COMP:10747"/>
        <dbReference type="Rhea" id="RHEA-COMP:10748"/>
        <dbReference type="ChEBI" id="CHEBI:83833"/>
        <dbReference type="ChEBI" id="CHEBI:83834"/>
        <dbReference type="EC" id="5.2.1.8"/>
    </reaction>
</comment>
<evidence type="ECO:0000256" key="7">
    <source>
        <dbReference type="SAM" id="Phobius"/>
    </source>
</evidence>
<feature type="region of interest" description="Disordered" evidence="6">
    <location>
        <begin position="180"/>
        <end position="201"/>
    </location>
</feature>
<dbReference type="SUPFAM" id="SSF109998">
    <property type="entry name" value="Triger factor/SurA peptide-binding domain-like"/>
    <property type="match status" value="1"/>
</dbReference>
<feature type="region of interest" description="Disordered" evidence="6">
    <location>
        <begin position="1"/>
        <end position="23"/>
    </location>
</feature>
<evidence type="ECO:0000256" key="2">
    <source>
        <dbReference type="ARBA" id="ARBA00013194"/>
    </source>
</evidence>
<dbReference type="EMBL" id="CP000875">
    <property type="protein sequence ID" value="ABX07595.1"/>
    <property type="molecule type" value="Genomic_DNA"/>
</dbReference>
<dbReference type="InterPro" id="IPR050245">
    <property type="entry name" value="PrsA_foldase"/>
</dbReference>
<dbReference type="Gene3D" id="3.10.50.40">
    <property type="match status" value="1"/>
</dbReference>
<dbReference type="GO" id="GO:0003755">
    <property type="term" value="F:peptidyl-prolyl cis-trans isomerase activity"/>
    <property type="evidence" value="ECO:0007669"/>
    <property type="project" value="UniProtKB-KW"/>
</dbReference>
<keyword evidence="7" id="KW-0812">Transmembrane</keyword>
<sequence length="463" mass="50658">MAKHTDNVQHSKPLNKRQRARWDQERKQSTRVLLIAAAAVGLAVLLIGIGLVIQKVIVPNKTIANIAGVEVTNAEYQQYRQIMQAQQAINLAQQIQQYAQYQLQGTEQFATDVTNYIAGLKDQNAPLDYAVLNQLISDKILENNAAAEGITVSDEELQQSLATKFAPANEVMNPVAPVTSTTGLTDTASLTPTPTSTPTLSEASNRVDSAVTTYFGTLREFIEETSTYGLATLPFDREAFKAFVLHQERLQLMRQKLGEKLVTEDQAIKEVYADAQQIFVTANITDPADPMTVTKWLQAKTKIDDIAAQLTDTASFTDVQILNTNDNATDNPTTGMQPLSQYAAFGITEPISTQEVGVIGKPYQSTQGWHIILVNQREWRPSQSDLTTKRDEAVNKWIEDKRAVSNVQRFPEPTATTVPPTIEPIPTTIPQPTTDPAAVTATPTGEAAPTSETAPTEAVTPTP</sequence>
<evidence type="ECO:0000313" key="9">
    <source>
        <dbReference type="Proteomes" id="UP000000787"/>
    </source>
</evidence>
<accession>A9B462</accession>
<dbReference type="InterPro" id="IPR046357">
    <property type="entry name" value="PPIase_dom_sf"/>
</dbReference>
<dbReference type="PANTHER" id="PTHR47245">
    <property type="entry name" value="PEPTIDYLPROLYL ISOMERASE"/>
    <property type="match status" value="1"/>
</dbReference>
<organism evidence="8 9">
    <name type="scientific">Herpetosiphon aurantiacus (strain ATCC 23779 / DSM 785 / 114-95)</name>
    <dbReference type="NCBI Taxonomy" id="316274"/>
    <lineage>
        <taxon>Bacteria</taxon>
        <taxon>Bacillati</taxon>
        <taxon>Chloroflexota</taxon>
        <taxon>Chloroflexia</taxon>
        <taxon>Herpetosiphonales</taxon>
        <taxon>Herpetosiphonaceae</taxon>
        <taxon>Herpetosiphon</taxon>
    </lineage>
</organism>
<dbReference type="KEGG" id="hau:Haur_4965"/>
<keyword evidence="9" id="KW-1185">Reference proteome</keyword>
<keyword evidence="7" id="KW-1133">Transmembrane helix</keyword>
<dbReference type="Proteomes" id="UP000000787">
    <property type="component" value="Chromosome"/>
</dbReference>
<gene>
    <name evidence="8" type="ordered locus">Haur_4965</name>
</gene>
<evidence type="ECO:0000313" key="8">
    <source>
        <dbReference type="EMBL" id="ABX07595.1"/>
    </source>
</evidence>
<evidence type="ECO:0000256" key="5">
    <source>
        <dbReference type="ARBA" id="ARBA00023235"/>
    </source>
</evidence>
<dbReference type="EC" id="5.2.1.8" evidence="2"/>
<keyword evidence="4" id="KW-0697">Rotamase</keyword>
<dbReference type="HOGENOM" id="CLU_528633_0_0_0"/>
<evidence type="ECO:0000256" key="3">
    <source>
        <dbReference type="ARBA" id="ARBA00022729"/>
    </source>
</evidence>
<evidence type="ECO:0000256" key="1">
    <source>
        <dbReference type="ARBA" id="ARBA00000971"/>
    </source>
</evidence>
<dbReference type="BioCyc" id="HAUR316274:GHYA-5028-MONOMER"/>
<feature type="compositionally biased region" description="Low complexity" evidence="6">
    <location>
        <begin position="430"/>
        <end position="463"/>
    </location>
</feature>
<dbReference type="STRING" id="316274.Haur_4965"/>
<evidence type="ECO:0000256" key="4">
    <source>
        <dbReference type="ARBA" id="ARBA00023110"/>
    </source>
</evidence>
<evidence type="ECO:0000256" key="6">
    <source>
        <dbReference type="SAM" id="MobiDB-lite"/>
    </source>
</evidence>
<proteinExistence type="predicted"/>
<dbReference type="InParanoid" id="A9B462"/>
<keyword evidence="7" id="KW-0472">Membrane</keyword>
<protein>
    <recommendedName>
        <fullName evidence="2">peptidylprolyl isomerase</fullName>
        <ecNumber evidence="2">5.2.1.8</ecNumber>
    </recommendedName>
</protein>
<reference evidence="8 9" key="1">
    <citation type="journal article" date="2011" name="Stand. Genomic Sci.">
        <title>Complete genome sequence of the filamentous gliding predatory bacterium Herpetosiphon aurantiacus type strain (114-95(T)).</title>
        <authorList>
            <person name="Kiss H."/>
            <person name="Nett M."/>
            <person name="Domin N."/>
            <person name="Martin K."/>
            <person name="Maresca J.A."/>
            <person name="Copeland A."/>
            <person name="Lapidus A."/>
            <person name="Lucas S."/>
            <person name="Berry K.W."/>
            <person name="Glavina Del Rio T."/>
            <person name="Dalin E."/>
            <person name="Tice H."/>
            <person name="Pitluck S."/>
            <person name="Richardson P."/>
            <person name="Bruce D."/>
            <person name="Goodwin L."/>
            <person name="Han C."/>
            <person name="Detter J.C."/>
            <person name="Schmutz J."/>
            <person name="Brettin T."/>
            <person name="Land M."/>
            <person name="Hauser L."/>
            <person name="Kyrpides N.C."/>
            <person name="Ivanova N."/>
            <person name="Goker M."/>
            <person name="Woyke T."/>
            <person name="Klenk H.P."/>
            <person name="Bryant D.A."/>
        </authorList>
    </citation>
    <scope>NUCLEOTIDE SEQUENCE [LARGE SCALE GENOMIC DNA]</scope>
    <source>
        <strain evidence="9">ATCC 23779 / DSM 785 / 114-95</strain>
    </source>
</reference>
<keyword evidence="3" id="KW-0732">Signal</keyword>
<dbReference type="PANTHER" id="PTHR47245:SF1">
    <property type="entry name" value="FOLDASE PROTEIN PRSA"/>
    <property type="match status" value="1"/>
</dbReference>
<feature type="region of interest" description="Disordered" evidence="6">
    <location>
        <begin position="412"/>
        <end position="463"/>
    </location>
</feature>
<dbReference type="SUPFAM" id="SSF54534">
    <property type="entry name" value="FKBP-like"/>
    <property type="match status" value="1"/>
</dbReference>
<dbReference type="InterPro" id="IPR027304">
    <property type="entry name" value="Trigger_fact/SurA_dom_sf"/>
</dbReference>
<dbReference type="AlphaFoldDB" id="A9B462"/>
<name>A9B462_HERA2</name>
<dbReference type="eggNOG" id="COG0760">
    <property type="taxonomic scope" value="Bacteria"/>
</dbReference>